<dbReference type="Pfam" id="PF13426">
    <property type="entry name" value="PAS_9"/>
    <property type="match status" value="1"/>
</dbReference>
<dbReference type="SUPFAM" id="SSF55874">
    <property type="entry name" value="ATPase domain of HSP90 chaperone/DNA topoisomerase II/histidine kinase"/>
    <property type="match status" value="1"/>
</dbReference>
<dbReference type="CDD" id="cd00130">
    <property type="entry name" value="PAS"/>
    <property type="match status" value="2"/>
</dbReference>
<dbReference type="Pfam" id="PF00072">
    <property type="entry name" value="Response_reg"/>
    <property type="match status" value="1"/>
</dbReference>
<dbReference type="SMART" id="SM00086">
    <property type="entry name" value="PAC"/>
    <property type="match status" value="2"/>
</dbReference>
<dbReference type="Gene3D" id="3.30.450.20">
    <property type="entry name" value="PAS domain"/>
    <property type="match status" value="2"/>
</dbReference>
<dbReference type="FunFam" id="3.30.565.10:FF:000006">
    <property type="entry name" value="Sensor histidine kinase WalK"/>
    <property type="match status" value="1"/>
</dbReference>
<dbReference type="PRINTS" id="PR00344">
    <property type="entry name" value="BCTRLSENSOR"/>
</dbReference>
<dbReference type="PROSITE" id="PS50113">
    <property type="entry name" value="PAC"/>
    <property type="match status" value="1"/>
</dbReference>
<protein>
    <recommendedName>
        <fullName evidence="2">histidine kinase</fullName>
        <ecNumber evidence="2">2.7.13.3</ecNumber>
    </recommendedName>
</protein>
<dbReference type="Pfam" id="PF02518">
    <property type="entry name" value="HATPase_c"/>
    <property type="match status" value="1"/>
</dbReference>
<dbReference type="SMART" id="SM00091">
    <property type="entry name" value="PAS"/>
    <property type="match status" value="2"/>
</dbReference>
<evidence type="ECO:0000256" key="7">
    <source>
        <dbReference type="SAM" id="Phobius"/>
    </source>
</evidence>
<dbReference type="GO" id="GO:0005886">
    <property type="term" value="C:plasma membrane"/>
    <property type="evidence" value="ECO:0007669"/>
    <property type="project" value="TreeGrafter"/>
</dbReference>
<dbReference type="NCBIfam" id="TIGR00229">
    <property type="entry name" value="sensory_box"/>
    <property type="match status" value="2"/>
</dbReference>
<comment type="catalytic activity">
    <reaction evidence="1">
        <text>ATP + protein L-histidine = ADP + protein N-phospho-L-histidine.</text>
        <dbReference type="EC" id="2.7.13.3"/>
    </reaction>
</comment>
<dbReference type="InterPro" id="IPR003594">
    <property type="entry name" value="HATPase_dom"/>
</dbReference>
<dbReference type="InterPro" id="IPR005467">
    <property type="entry name" value="His_kinase_dom"/>
</dbReference>
<dbReference type="InterPro" id="IPR004358">
    <property type="entry name" value="Sig_transdc_His_kin-like_C"/>
</dbReference>
<dbReference type="EC" id="2.7.13.3" evidence="2"/>
<evidence type="ECO:0000259" key="10">
    <source>
        <dbReference type="PROSITE" id="PS50112"/>
    </source>
</evidence>
<dbReference type="Gene3D" id="3.30.565.10">
    <property type="entry name" value="Histidine kinase-like ATPase, C-terminal domain"/>
    <property type="match status" value="1"/>
</dbReference>
<dbReference type="InterPro" id="IPR035965">
    <property type="entry name" value="PAS-like_dom_sf"/>
</dbReference>
<dbReference type="InterPro" id="IPR011006">
    <property type="entry name" value="CheY-like_superfamily"/>
</dbReference>
<gene>
    <name evidence="12" type="ORF">GF068_19430</name>
</gene>
<proteinExistence type="predicted"/>
<comment type="caution">
    <text evidence="12">The sequence shown here is derived from an EMBL/GenBank/DDBJ whole genome shotgun (WGS) entry which is preliminary data.</text>
</comment>
<dbReference type="GO" id="GO:0000155">
    <property type="term" value="F:phosphorelay sensor kinase activity"/>
    <property type="evidence" value="ECO:0007669"/>
    <property type="project" value="InterPro"/>
</dbReference>
<dbReference type="PANTHER" id="PTHR43047:SF72">
    <property type="entry name" value="OSMOSENSING HISTIDINE PROTEIN KINASE SLN1"/>
    <property type="match status" value="1"/>
</dbReference>
<feature type="domain" description="Histidine kinase" evidence="8">
    <location>
        <begin position="348"/>
        <end position="567"/>
    </location>
</feature>
<evidence type="ECO:0000313" key="12">
    <source>
        <dbReference type="EMBL" id="MRG94074.1"/>
    </source>
</evidence>
<dbReference type="InterPro" id="IPR000700">
    <property type="entry name" value="PAS-assoc_C"/>
</dbReference>
<feature type="domain" description="PAS" evidence="10">
    <location>
        <begin position="107"/>
        <end position="169"/>
    </location>
</feature>
<dbReference type="InterPro" id="IPR013655">
    <property type="entry name" value="PAS_fold_3"/>
</dbReference>
<dbReference type="InterPro" id="IPR036890">
    <property type="entry name" value="HATPase_C_sf"/>
</dbReference>
<dbReference type="SUPFAM" id="SSF47384">
    <property type="entry name" value="Homodimeric domain of signal transducing histidine kinase"/>
    <property type="match status" value="1"/>
</dbReference>
<dbReference type="Pfam" id="PF08447">
    <property type="entry name" value="PAS_3"/>
    <property type="match status" value="1"/>
</dbReference>
<feature type="domain" description="Response regulatory" evidence="9">
    <location>
        <begin position="586"/>
        <end position="700"/>
    </location>
</feature>
<dbReference type="PROSITE" id="PS50110">
    <property type="entry name" value="RESPONSE_REGULATORY"/>
    <property type="match status" value="1"/>
</dbReference>
<dbReference type="Gene3D" id="1.10.287.130">
    <property type="match status" value="1"/>
</dbReference>
<keyword evidence="7" id="KW-0472">Membrane</keyword>
<reference evidence="12 13" key="1">
    <citation type="submission" date="2019-10" db="EMBL/GenBank/DDBJ databases">
        <title>A soil myxobacterium in the family Polyangiaceae.</title>
        <authorList>
            <person name="Li Y."/>
            <person name="Wang J."/>
        </authorList>
    </citation>
    <scope>NUCLEOTIDE SEQUENCE [LARGE SCALE GENOMIC DNA]</scope>
    <source>
        <strain evidence="12 13">DSM 14734</strain>
    </source>
</reference>
<dbReference type="CDD" id="cd00082">
    <property type="entry name" value="HisKA"/>
    <property type="match status" value="1"/>
</dbReference>
<dbReference type="InterPro" id="IPR001789">
    <property type="entry name" value="Sig_transdc_resp-reg_receiver"/>
</dbReference>
<evidence type="ECO:0000259" key="11">
    <source>
        <dbReference type="PROSITE" id="PS50113"/>
    </source>
</evidence>
<keyword evidence="7" id="KW-0812">Transmembrane</keyword>
<dbReference type="PANTHER" id="PTHR43047">
    <property type="entry name" value="TWO-COMPONENT HISTIDINE PROTEIN KINASE"/>
    <property type="match status" value="1"/>
</dbReference>
<dbReference type="GO" id="GO:0009927">
    <property type="term" value="F:histidine phosphotransfer kinase activity"/>
    <property type="evidence" value="ECO:0007669"/>
    <property type="project" value="TreeGrafter"/>
</dbReference>
<keyword evidence="5" id="KW-0418">Kinase</keyword>
<evidence type="ECO:0000256" key="3">
    <source>
        <dbReference type="ARBA" id="ARBA00022553"/>
    </source>
</evidence>
<dbReference type="SUPFAM" id="SSF55785">
    <property type="entry name" value="PYP-like sensor domain (PAS domain)"/>
    <property type="match status" value="2"/>
</dbReference>
<dbReference type="Gene3D" id="3.40.50.2300">
    <property type="match status" value="1"/>
</dbReference>
<keyword evidence="13" id="KW-1185">Reference proteome</keyword>
<dbReference type="Proteomes" id="UP000440224">
    <property type="component" value="Unassembled WGS sequence"/>
</dbReference>
<dbReference type="PROSITE" id="PS50109">
    <property type="entry name" value="HIS_KIN"/>
    <property type="match status" value="1"/>
</dbReference>
<accession>A0A6N7PVI7</accession>
<feature type="modified residue" description="4-aspartylphosphate" evidence="6">
    <location>
        <position position="635"/>
    </location>
</feature>
<dbReference type="InterPro" id="IPR003661">
    <property type="entry name" value="HisK_dim/P_dom"/>
</dbReference>
<name>A0A6N7PVI7_9BACT</name>
<keyword evidence="3 6" id="KW-0597">Phosphoprotein</keyword>
<sequence length="700" mass="77741">MQTQRKQWSASLGFFVAALSLVAAVAVFTRSAAVGGDGLLFALFLSFCLAMGWMGARVRGSEKRFGDCTSLVDWLLAREVRRKVEARVLRESEERFRALAQACFDPLVLHSEGVILDVNQAFTEVFGYRREEVVGTRKQMLAPAEYRPLLEEQSTSGAETTYEAVLQRKDGSRFLAELRGGNTRVKGRPARATVIRDVTPRRGAETATRWSDELIRLLFDWIPLGMAHVSVAEGRLIRVNACFCEITGYSADELVGKTFQDITHPNDRERNGAEFREASREGRVYRAEKRYLRKDGGAVWVRVHGFFLRDIHGVIRSSTAVVEDITLAKRNEEALREADRCKDEFLAMLAHELRNPLAPIKTAVEIQKRLDLHEPRLARSRDVIERQVGHLARLLDDLLDVSRISRGRITLRRETRELGEIVGHAVESTCPLIDARKHELVLAPCAEPLPVNVDAARLTQVVSNLLNNAAKYTDDGGRIELRIERGPRSEALIRIKDNGRGIDPKDLPHVFDTFYQSTRTLDRSEGGLGIGLSLVRRLVELHGGKVEAHSDGLGKGSEFLVRLALEDRPMTDAHKPAVLTNGQCRRVLVVDDNVDAAETMAALLETLGHQVAVAHDGEAALEAVSSGSPEVVLLDIGLPRMDGYEVCRRLRDGRAARPFIVAITGYGQAEDRDRALRAGFDAHLVKPASFDAIQAVLRAA</sequence>
<evidence type="ECO:0000313" key="13">
    <source>
        <dbReference type="Proteomes" id="UP000440224"/>
    </source>
</evidence>
<dbReference type="SUPFAM" id="SSF52172">
    <property type="entry name" value="CheY-like"/>
    <property type="match status" value="1"/>
</dbReference>
<organism evidence="12 13">
    <name type="scientific">Polyangium spumosum</name>
    <dbReference type="NCBI Taxonomy" id="889282"/>
    <lineage>
        <taxon>Bacteria</taxon>
        <taxon>Pseudomonadati</taxon>
        <taxon>Myxococcota</taxon>
        <taxon>Polyangia</taxon>
        <taxon>Polyangiales</taxon>
        <taxon>Polyangiaceae</taxon>
        <taxon>Polyangium</taxon>
    </lineage>
</organism>
<dbReference type="CDD" id="cd17580">
    <property type="entry name" value="REC_2_DhkD-like"/>
    <property type="match status" value="1"/>
</dbReference>
<dbReference type="AlphaFoldDB" id="A0A6N7PVI7"/>
<dbReference type="EMBL" id="WJIE01000005">
    <property type="protein sequence ID" value="MRG94074.1"/>
    <property type="molecule type" value="Genomic_DNA"/>
</dbReference>
<dbReference type="Pfam" id="PF00512">
    <property type="entry name" value="HisKA"/>
    <property type="match status" value="1"/>
</dbReference>
<evidence type="ECO:0000256" key="6">
    <source>
        <dbReference type="PROSITE-ProRule" id="PRU00169"/>
    </source>
</evidence>
<evidence type="ECO:0000256" key="4">
    <source>
        <dbReference type="ARBA" id="ARBA00022679"/>
    </source>
</evidence>
<evidence type="ECO:0000256" key="1">
    <source>
        <dbReference type="ARBA" id="ARBA00000085"/>
    </source>
</evidence>
<dbReference type="InterPro" id="IPR001610">
    <property type="entry name" value="PAC"/>
</dbReference>
<dbReference type="SMART" id="SM00387">
    <property type="entry name" value="HATPase_c"/>
    <property type="match status" value="1"/>
</dbReference>
<dbReference type="InterPro" id="IPR036097">
    <property type="entry name" value="HisK_dim/P_sf"/>
</dbReference>
<evidence type="ECO:0000256" key="2">
    <source>
        <dbReference type="ARBA" id="ARBA00012438"/>
    </source>
</evidence>
<evidence type="ECO:0000259" key="8">
    <source>
        <dbReference type="PROSITE" id="PS50109"/>
    </source>
</evidence>
<keyword evidence="7" id="KW-1133">Transmembrane helix</keyword>
<dbReference type="SMART" id="SM00448">
    <property type="entry name" value="REC"/>
    <property type="match status" value="1"/>
</dbReference>
<dbReference type="CDD" id="cd00075">
    <property type="entry name" value="HATPase"/>
    <property type="match status" value="1"/>
</dbReference>
<dbReference type="SMART" id="SM00388">
    <property type="entry name" value="HisKA"/>
    <property type="match status" value="1"/>
</dbReference>
<feature type="domain" description="PAC" evidence="11">
    <location>
        <begin position="285"/>
        <end position="337"/>
    </location>
</feature>
<keyword evidence="4" id="KW-0808">Transferase</keyword>
<dbReference type="PROSITE" id="PS50112">
    <property type="entry name" value="PAS"/>
    <property type="match status" value="2"/>
</dbReference>
<feature type="domain" description="PAS" evidence="10">
    <location>
        <begin position="232"/>
        <end position="282"/>
    </location>
</feature>
<dbReference type="InterPro" id="IPR000014">
    <property type="entry name" value="PAS"/>
</dbReference>
<feature type="transmembrane region" description="Helical" evidence="7">
    <location>
        <begin position="12"/>
        <end position="33"/>
    </location>
</feature>
<evidence type="ECO:0000259" key="9">
    <source>
        <dbReference type="PROSITE" id="PS50110"/>
    </source>
</evidence>
<evidence type="ECO:0000256" key="5">
    <source>
        <dbReference type="ARBA" id="ARBA00022777"/>
    </source>
</evidence>
<dbReference type="RefSeq" id="WP_153820904.1">
    <property type="nucleotide sequence ID" value="NZ_WJIE01000005.1"/>
</dbReference>
<dbReference type="OrthoDB" id="5378360at2"/>